<feature type="compositionally biased region" description="Basic and acidic residues" evidence="1">
    <location>
        <begin position="338"/>
        <end position="353"/>
    </location>
</feature>
<feature type="compositionally biased region" description="Polar residues" evidence="1">
    <location>
        <begin position="57"/>
        <end position="71"/>
    </location>
</feature>
<feature type="compositionally biased region" description="Basic and acidic residues" evidence="1">
    <location>
        <begin position="22"/>
        <end position="37"/>
    </location>
</feature>
<feature type="compositionally biased region" description="Basic and acidic residues" evidence="1">
    <location>
        <begin position="253"/>
        <end position="269"/>
    </location>
</feature>
<feature type="region of interest" description="Disordered" evidence="1">
    <location>
        <begin position="1"/>
        <end position="43"/>
    </location>
</feature>
<feature type="compositionally biased region" description="Polar residues" evidence="1">
    <location>
        <begin position="185"/>
        <end position="198"/>
    </location>
</feature>
<proteinExistence type="predicted"/>
<dbReference type="Proteomes" id="UP000218811">
    <property type="component" value="Unassembled WGS sequence"/>
</dbReference>
<feature type="region of interest" description="Disordered" evidence="1">
    <location>
        <begin position="57"/>
        <end position="390"/>
    </location>
</feature>
<feature type="compositionally biased region" description="Basic residues" evidence="1">
    <location>
        <begin position="202"/>
        <end position="225"/>
    </location>
</feature>
<organism evidence="2 3">
    <name type="scientific">Wolfiporia cocos (strain MD-104)</name>
    <name type="common">Brown rot fungus</name>
    <dbReference type="NCBI Taxonomy" id="742152"/>
    <lineage>
        <taxon>Eukaryota</taxon>
        <taxon>Fungi</taxon>
        <taxon>Dikarya</taxon>
        <taxon>Basidiomycota</taxon>
        <taxon>Agaricomycotina</taxon>
        <taxon>Agaricomycetes</taxon>
        <taxon>Polyporales</taxon>
        <taxon>Phaeolaceae</taxon>
        <taxon>Wolfiporia</taxon>
    </lineage>
</organism>
<dbReference type="EMBL" id="KB468113">
    <property type="protein sequence ID" value="PCH41824.1"/>
    <property type="molecule type" value="Genomic_DNA"/>
</dbReference>
<keyword evidence="3" id="KW-1185">Reference proteome</keyword>
<evidence type="ECO:0000313" key="2">
    <source>
        <dbReference type="EMBL" id="PCH41824.1"/>
    </source>
</evidence>
<protein>
    <submittedName>
        <fullName evidence="2">Uncharacterized protein</fullName>
    </submittedName>
</protein>
<gene>
    <name evidence="2" type="ORF">WOLCODRAFT_151870</name>
</gene>
<sequence>MQARGVPAPPRAPSLQSTAHCGADRLNNRALGKDDPQLHPAPRAYPLYARARYQGNGASTWVASTTGSTVRLGTRRASRQAGYPPSAHGGTIRLNNWDLRRCSGLTTKHPRPPIDPRGNPARAPIERGAASATVKDAKAPEATGHPSPYAHPAGLLRQRQDHPVNGIAPAEGQYGKGNRPRLSDTAASHSHRPSSVLTQGRAKAHSRQGNPPHHRVEQRRRRFTKRATPSADRALTGRAAGTPQGSKAHRHTGRQDHVTERRPAAEKRGVPPPSAMPNPEHPAKVLTRGGGGIIKSPSINLSQRVRERRPTLKAKTHRQPLSTTLDSDAVTASQAKAAARETSQRRTQQEKSKKANLWELNAHVGLGQPRTRHHAQSGRSGRLSVTVPLA</sequence>
<evidence type="ECO:0000313" key="3">
    <source>
        <dbReference type="Proteomes" id="UP000218811"/>
    </source>
</evidence>
<dbReference type="AlphaFoldDB" id="A0A2H3JYK4"/>
<name>A0A2H3JYK4_WOLCO</name>
<reference evidence="2 3" key="1">
    <citation type="journal article" date="2012" name="Science">
        <title>The Paleozoic origin of enzymatic lignin decomposition reconstructed from 31 fungal genomes.</title>
        <authorList>
            <person name="Floudas D."/>
            <person name="Binder M."/>
            <person name="Riley R."/>
            <person name="Barry K."/>
            <person name="Blanchette R.A."/>
            <person name="Henrissat B."/>
            <person name="Martinez A.T."/>
            <person name="Otillar R."/>
            <person name="Spatafora J.W."/>
            <person name="Yadav J.S."/>
            <person name="Aerts A."/>
            <person name="Benoit I."/>
            <person name="Boyd A."/>
            <person name="Carlson A."/>
            <person name="Copeland A."/>
            <person name="Coutinho P.M."/>
            <person name="de Vries R.P."/>
            <person name="Ferreira P."/>
            <person name="Findley K."/>
            <person name="Foster B."/>
            <person name="Gaskell J."/>
            <person name="Glotzer D."/>
            <person name="Gorecki P."/>
            <person name="Heitman J."/>
            <person name="Hesse C."/>
            <person name="Hori C."/>
            <person name="Igarashi K."/>
            <person name="Jurgens J.A."/>
            <person name="Kallen N."/>
            <person name="Kersten P."/>
            <person name="Kohler A."/>
            <person name="Kuees U."/>
            <person name="Kumar T.K.A."/>
            <person name="Kuo A."/>
            <person name="LaButti K."/>
            <person name="Larrondo L.F."/>
            <person name="Lindquist E."/>
            <person name="Ling A."/>
            <person name="Lombard V."/>
            <person name="Lucas S."/>
            <person name="Lundell T."/>
            <person name="Martin R."/>
            <person name="McLaughlin D.J."/>
            <person name="Morgenstern I."/>
            <person name="Morin E."/>
            <person name="Murat C."/>
            <person name="Nagy L.G."/>
            <person name="Nolan M."/>
            <person name="Ohm R.A."/>
            <person name="Patyshakuliyeva A."/>
            <person name="Rokas A."/>
            <person name="Ruiz-Duenas F.J."/>
            <person name="Sabat G."/>
            <person name="Salamov A."/>
            <person name="Samejima M."/>
            <person name="Schmutz J."/>
            <person name="Slot J.C."/>
            <person name="St John F."/>
            <person name="Stenlid J."/>
            <person name="Sun H."/>
            <person name="Sun S."/>
            <person name="Syed K."/>
            <person name="Tsang A."/>
            <person name="Wiebenga A."/>
            <person name="Young D."/>
            <person name="Pisabarro A."/>
            <person name="Eastwood D.C."/>
            <person name="Martin F."/>
            <person name="Cullen D."/>
            <person name="Grigoriev I.V."/>
            <person name="Hibbett D.S."/>
        </authorList>
    </citation>
    <scope>NUCLEOTIDE SEQUENCE [LARGE SCALE GENOMIC DNA]</scope>
    <source>
        <strain evidence="2 3">MD-104</strain>
    </source>
</reference>
<feature type="compositionally biased region" description="Polar residues" evidence="1">
    <location>
        <begin position="319"/>
        <end position="334"/>
    </location>
</feature>
<evidence type="ECO:0000256" key="1">
    <source>
        <dbReference type="SAM" id="MobiDB-lite"/>
    </source>
</evidence>
<feature type="compositionally biased region" description="Pro residues" evidence="1">
    <location>
        <begin position="270"/>
        <end position="280"/>
    </location>
</feature>
<accession>A0A2H3JYK4</accession>